<dbReference type="PROSITE" id="PS51318">
    <property type="entry name" value="TAT"/>
    <property type="match status" value="1"/>
</dbReference>
<feature type="chain" id="PRO_5046550231" evidence="3">
    <location>
        <begin position="47"/>
        <end position="428"/>
    </location>
</feature>
<comment type="similarity">
    <text evidence="1">Belongs to the leucine-binding protein family.</text>
</comment>
<evidence type="ECO:0000313" key="5">
    <source>
        <dbReference type="EMBL" id="MDR7093240.1"/>
    </source>
</evidence>
<dbReference type="InterPro" id="IPR006311">
    <property type="entry name" value="TAT_signal"/>
</dbReference>
<dbReference type="Proteomes" id="UP001265550">
    <property type="component" value="Unassembled WGS sequence"/>
</dbReference>
<keyword evidence="2 3" id="KW-0732">Signal</keyword>
<evidence type="ECO:0000259" key="4">
    <source>
        <dbReference type="Pfam" id="PF13458"/>
    </source>
</evidence>
<feature type="domain" description="Leucine-binding protein" evidence="4">
    <location>
        <begin position="52"/>
        <end position="402"/>
    </location>
</feature>
<evidence type="ECO:0000256" key="1">
    <source>
        <dbReference type="ARBA" id="ARBA00010062"/>
    </source>
</evidence>
<comment type="caution">
    <text evidence="5">The sequence shown here is derived from an EMBL/GenBank/DDBJ whole genome shotgun (WGS) entry which is preliminary data.</text>
</comment>
<organism evidence="5 6">
    <name type="scientific">Hydrogenophaga laconesensis</name>
    <dbReference type="NCBI Taxonomy" id="1805971"/>
    <lineage>
        <taxon>Bacteria</taxon>
        <taxon>Pseudomonadati</taxon>
        <taxon>Pseudomonadota</taxon>
        <taxon>Betaproteobacteria</taxon>
        <taxon>Burkholderiales</taxon>
        <taxon>Comamonadaceae</taxon>
        <taxon>Hydrogenophaga</taxon>
    </lineage>
</organism>
<evidence type="ECO:0000256" key="3">
    <source>
        <dbReference type="SAM" id="SignalP"/>
    </source>
</evidence>
<gene>
    <name evidence="5" type="ORF">J2X09_000972</name>
</gene>
<dbReference type="EMBL" id="JAVDWE010000002">
    <property type="protein sequence ID" value="MDR7093240.1"/>
    <property type="molecule type" value="Genomic_DNA"/>
</dbReference>
<reference evidence="5 6" key="1">
    <citation type="submission" date="2023-07" db="EMBL/GenBank/DDBJ databases">
        <title>Sorghum-associated microbial communities from plants grown in Nebraska, USA.</title>
        <authorList>
            <person name="Schachtman D."/>
        </authorList>
    </citation>
    <scope>NUCLEOTIDE SEQUENCE [LARGE SCALE GENOMIC DNA]</scope>
    <source>
        <strain evidence="5 6">BE240</strain>
    </source>
</reference>
<evidence type="ECO:0000256" key="2">
    <source>
        <dbReference type="ARBA" id="ARBA00022729"/>
    </source>
</evidence>
<proteinExistence type="inferred from homology"/>
<name>A0ABU1V735_9BURK</name>
<dbReference type="InterPro" id="IPR028081">
    <property type="entry name" value="Leu-bd"/>
</dbReference>
<accession>A0ABU1V735</accession>
<sequence>MSSKIQVPTTQTVMPGASAAGTHRRAVLKAAAAAAMLSAGAPLAFAQGAPNSVRIGWAISKTGANAGGVSASISGNYRLWVKEVNDAGGIMLKAFNKRVPIEVVEYDDRSSTEEAVRYTERLMSQDKVDFVLAPWGTGNNLAAAPTYEKHGYPLLAVAALPADATALVKRWKHAFFYEGDAIPYAEALLDVLAAKRKEGLIGDTVAMVNIADSFGVEAAKAARAAIKSHGFKLVYDNTYPIGVQDVTPIINEIKSKNADSFIAFSYPPDTFLLTEQAKVQGLNPKAMYLGIGTALPAYGQKFGADLEGVMGLGGVDYGSPVIQSYFKRHKDLTGYEPDRFTAPLVWVSLQMLQQSIERVGKVDRAAVTQELRNGSFETIFGTVKLQNQILRDLFYVGQWQNGEYYGVAPISKKGAKPIVMPKPAWKKS</sequence>
<dbReference type="PANTHER" id="PTHR30483">
    <property type="entry name" value="LEUCINE-SPECIFIC-BINDING PROTEIN"/>
    <property type="match status" value="1"/>
</dbReference>
<dbReference type="Gene3D" id="3.40.50.2300">
    <property type="match status" value="2"/>
</dbReference>
<evidence type="ECO:0000313" key="6">
    <source>
        <dbReference type="Proteomes" id="UP001265550"/>
    </source>
</evidence>
<feature type="signal peptide" evidence="3">
    <location>
        <begin position="1"/>
        <end position="46"/>
    </location>
</feature>
<dbReference type="Pfam" id="PF13458">
    <property type="entry name" value="Peripla_BP_6"/>
    <property type="match status" value="1"/>
</dbReference>
<dbReference type="CDD" id="cd06338">
    <property type="entry name" value="PBP1_ABC_ligand_binding-like"/>
    <property type="match status" value="1"/>
</dbReference>
<dbReference type="PANTHER" id="PTHR30483:SF6">
    <property type="entry name" value="PERIPLASMIC BINDING PROTEIN OF ABC TRANSPORTER FOR NATURAL AMINO ACIDS"/>
    <property type="match status" value="1"/>
</dbReference>
<keyword evidence="6" id="KW-1185">Reference proteome</keyword>
<dbReference type="InterPro" id="IPR051010">
    <property type="entry name" value="BCAA_transport"/>
</dbReference>
<dbReference type="SUPFAM" id="SSF53822">
    <property type="entry name" value="Periplasmic binding protein-like I"/>
    <property type="match status" value="1"/>
</dbReference>
<protein>
    <submittedName>
        <fullName evidence="5">Branched-chain amino acid transport system substrate-binding protein</fullName>
    </submittedName>
</protein>
<dbReference type="InterPro" id="IPR028082">
    <property type="entry name" value="Peripla_BP_I"/>
</dbReference>